<evidence type="ECO:0000313" key="8">
    <source>
        <dbReference type="EMBL" id="PYZ95350.1"/>
    </source>
</evidence>
<dbReference type="InterPro" id="IPR001525">
    <property type="entry name" value="C5_MeTfrase"/>
</dbReference>
<evidence type="ECO:0000256" key="5">
    <source>
        <dbReference type="PROSITE-ProRule" id="PRU01016"/>
    </source>
</evidence>
<comment type="caution">
    <text evidence="8">The sequence shown here is derived from an EMBL/GenBank/DDBJ whole genome shotgun (WGS) entry which is preliminary data.</text>
</comment>
<dbReference type="GO" id="GO:0003677">
    <property type="term" value="F:DNA binding"/>
    <property type="evidence" value="ECO:0007669"/>
    <property type="project" value="TreeGrafter"/>
</dbReference>
<evidence type="ECO:0000256" key="1">
    <source>
        <dbReference type="ARBA" id="ARBA00022603"/>
    </source>
</evidence>
<dbReference type="PROSITE" id="PS00094">
    <property type="entry name" value="C5_MTASE_1"/>
    <property type="match status" value="1"/>
</dbReference>
<keyword evidence="9" id="KW-1185">Reference proteome</keyword>
<reference evidence="8 9" key="1">
    <citation type="submission" date="2017-10" db="EMBL/GenBank/DDBJ databases">
        <title>Bacillus sp. nov., a halophilic bacterium isolated from a Keqin Lake.</title>
        <authorList>
            <person name="Wang H."/>
        </authorList>
    </citation>
    <scope>NUCLEOTIDE SEQUENCE [LARGE SCALE GENOMIC DNA]</scope>
    <source>
        <strain evidence="8 9">KQ-12</strain>
    </source>
</reference>
<dbReference type="EMBL" id="PDOD01000001">
    <property type="protein sequence ID" value="PYZ95350.1"/>
    <property type="molecule type" value="Genomic_DNA"/>
</dbReference>
<evidence type="ECO:0000256" key="6">
    <source>
        <dbReference type="RuleBase" id="RU000416"/>
    </source>
</evidence>
<keyword evidence="2 5" id="KW-0808">Transferase</keyword>
<dbReference type="PANTHER" id="PTHR10629">
    <property type="entry name" value="CYTOSINE-SPECIFIC METHYLTRANSFERASE"/>
    <property type="match status" value="1"/>
</dbReference>
<dbReference type="GO" id="GO:0009307">
    <property type="term" value="P:DNA restriction-modification system"/>
    <property type="evidence" value="ECO:0007669"/>
    <property type="project" value="UniProtKB-KW"/>
</dbReference>
<dbReference type="InterPro" id="IPR050390">
    <property type="entry name" value="C5-Methyltransferase"/>
</dbReference>
<dbReference type="PROSITE" id="PS00095">
    <property type="entry name" value="C5_MTASE_2"/>
    <property type="match status" value="1"/>
</dbReference>
<dbReference type="InterPro" id="IPR031303">
    <property type="entry name" value="C5_meth_CS"/>
</dbReference>
<dbReference type="CDD" id="cd00315">
    <property type="entry name" value="Cyt_C5_DNA_methylase"/>
    <property type="match status" value="1"/>
</dbReference>
<dbReference type="SUPFAM" id="SSF53335">
    <property type="entry name" value="S-adenosyl-L-methionine-dependent methyltransferases"/>
    <property type="match status" value="1"/>
</dbReference>
<dbReference type="NCBIfam" id="TIGR00675">
    <property type="entry name" value="dcm"/>
    <property type="match status" value="1"/>
</dbReference>
<dbReference type="AlphaFoldDB" id="A0A323TL40"/>
<evidence type="ECO:0000256" key="7">
    <source>
        <dbReference type="RuleBase" id="RU000417"/>
    </source>
</evidence>
<keyword evidence="1 5" id="KW-0489">Methyltransferase</keyword>
<dbReference type="EC" id="2.1.1.37" evidence="7"/>
<gene>
    <name evidence="8" type="ORF">CR194_05245</name>
</gene>
<dbReference type="GO" id="GO:0003886">
    <property type="term" value="F:DNA (cytosine-5-)-methyltransferase activity"/>
    <property type="evidence" value="ECO:0007669"/>
    <property type="project" value="UniProtKB-EC"/>
</dbReference>
<dbReference type="Gene3D" id="3.90.120.10">
    <property type="entry name" value="DNA Methylase, subunit A, domain 2"/>
    <property type="match status" value="1"/>
</dbReference>
<dbReference type="OrthoDB" id="9813719at2"/>
<evidence type="ECO:0000313" key="9">
    <source>
        <dbReference type="Proteomes" id="UP000248214"/>
    </source>
</evidence>
<dbReference type="PROSITE" id="PS51679">
    <property type="entry name" value="SAM_MT_C5"/>
    <property type="match status" value="1"/>
</dbReference>
<accession>A0A323TL40</accession>
<keyword evidence="4" id="KW-0680">Restriction system</keyword>
<dbReference type="Proteomes" id="UP000248214">
    <property type="component" value="Unassembled WGS sequence"/>
</dbReference>
<evidence type="ECO:0000256" key="3">
    <source>
        <dbReference type="ARBA" id="ARBA00022691"/>
    </source>
</evidence>
<dbReference type="InterPro" id="IPR029063">
    <property type="entry name" value="SAM-dependent_MTases_sf"/>
</dbReference>
<keyword evidence="3 5" id="KW-0949">S-adenosyl-L-methionine</keyword>
<feature type="active site" evidence="5">
    <location>
        <position position="79"/>
    </location>
</feature>
<organism evidence="8 9">
    <name type="scientific">Salipaludibacillus keqinensis</name>
    <dbReference type="NCBI Taxonomy" id="2045207"/>
    <lineage>
        <taxon>Bacteria</taxon>
        <taxon>Bacillati</taxon>
        <taxon>Bacillota</taxon>
        <taxon>Bacilli</taxon>
        <taxon>Bacillales</taxon>
        <taxon>Bacillaceae</taxon>
    </lineage>
</organism>
<dbReference type="GO" id="GO:0044027">
    <property type="term" value="P:negative regulation of gene expression via chromosomal CpG island methylation"/>
    <property type="evidence" value="ECO:0007669"/>
    <property type="project" value="TreeGrafter"/>
</dbReference>
<sequence length="368" mass="41791">MTYKVFDFFSGCGGFSKGFELAGFDIVFANDIWEKASITYKKNHPNTPFLLKDIKSLSSKDISKVYNGSPDVIIGGPPCQGFSLAGLRKIDDERNELYKEYVRMVASFKPKMFVMENVPGLVKRANGYFFEKIKSDFMEIGYNVECKILKAADFGVPQIRQRAFFIGSLNNEFPINFPTPTHYDPFETTLFSEGMNKYVTLGNAISDLPLLPDSDYLGDEIQEYVSLPQNEYQAFMRENSYAIYNHIATNHNEKTREIIALVPEGKNFKSLPEEFKETRKFNVAFTRLDSKVPSHTVDTGHRHHFHPWQNRVPTVRESARIQSFSDDFIFLGTKTSQYTQVGNAVPPLLAKVVGKSVLSSLKKVTINA</sequence>
<dbReference type="InterPro" id="IPR018117">
    <property type="entry name" value="C5_DNA_meth_AS"/>
</dbReference>
<protein>
    <recommendedName>
        <fullName evidence="7">Cytosine-specific methyltransferase</fullName>
        <ecNumber evidence="7">2.1.1.37</ecNumber>
    </recommendedName>
</protein>
<dbReference type="Pfam" id="PF00145">
    <property type="entry name" value="DNA_methylase"/>
    <property type="match status" value="1"/>
</dbReference>
<dbReference type="Gene3D" id="3.40.50.150">
    <property type="entry name" value="Vaccinia Virus protein VP39"/>
    <property type="match status" value="1"/>
</dbReference>
<proteinExistence type="inferred from homology"/>
<evidence type="ECO:0000256" key="4">
    <source>
        <dbReference type="ARBA" id="ARBA00022747"/>
    </source>
</evidence>
<dbReference type="GO" id="GO:0032259">
    <property type="term" value="P:methylation"/>
    <property type="evidence" value="ECO:0007669"/>
    <property type="project" value="UniProtKB-KW"/>
</dbReference>
<name>A0A323TL40_9BACI</name>
<dbReference type="PRINTS" id="PR00105">
    <property type="entry name" value="C5METTRFRASE"/>
</dbReference>
<evidence type="ECO:0000256" key="2">
    <source>
        <dbReference type="ARBA" id="ARBA00022679"/>
    </source>
</evidence>
<comment type="catalytic activity">
    <reaction evidence="7">
        <text>a 2'-deoxycytidine in DNA + S-adenosyl-L-methionine = a 5-methyl-2'-deoxycytidine in DNA + S-adenosyl-L-homocysteine + H(+)</text>
        <dbReference type="Rhea" id="RHEA:13681"/>
        <dbReference type="Rhea" id="RHEA-COMP:11369"/>
        <dbReference type="Rhea" id="RHEA-COMP:11370"/>
        <dbReference type="ChEBI" id="CHEBI:15378"/>
        <dbReference type="ChEBI" id="CHEBI:57856"/>
        <dbReference type="ChEBI" id="CHEBI:59789"/>
        <dbReference type="ChEBI" id="CHEBI:85452"/>
        <dbReference type="ChEBI" id="CHEBI:85454"/>
        <dbReference type="EC" id="2.1.1.37"/>
    </reaction>
</comment>
<comment type="similarity">
    <text evidence="5 6">Belongs to the class I-like SAM-binding methyltransferase superfamily. C5-methyltransferase family.</text>
</comment>
<dbReference type="PANTHER" id="PTHR10629:SF52">
    <property type="entry name" value="DNA (CYTOSINE-5)-METHYLTRANSFERASE 1"/>
    <property type="match status" value="1"/>
</dbReference>